<feature type="domain" description="Thioesterase" evidence="1">
    <location>
        <begin position="65"/>
        <end position="116"/>
    </location>
</feature>
<dbReference type="RefSeq" id="WP_203932559.1">
    <property type="nucleotide sequence ID" value="NZ_BOPH01000105.1"/>
</dbReference>
<dbReference type="Pfam" id="PF00975">
    <property type="entry name" value="Thioesterase"/>
    <property type="match status" value="1"/>
</dbReference>
<protein>
    <recommendedName>
        <fullName evidence="1">Thioesterase domain-containing protein</fullName>
    </recommendedName>
</protein>
<gene>
    <name evidence="2" type="ORF">Voc01_076190</name>
</gene>
<evidence type="ECO:0000313" key="2">
    <source>
        <dbReference type="EMBL" id="GIJ72702.1"/>
    </source>
</evidence>
<name>A0A8J4EHZ5_9ACTN</name>
<sequence>MERDYWRTVHSGQSGTTIAAVDFVGTHARATFSHMAAALPGSHTMMRTAVPKEVADRRTGDPGPYLAAWMRELAEIDDVVAVIGYCAGGPFAIEMSRRLAASGRPAPAVVLIDPEPVSAETLRYQFRLVARAMGQETATGAPDVAGTGPVADGGPGHLLALAADLSGRYEAMVRDSFVRLDLAPDLGDELVLHFRRYLDYLCAAGALYGSAPAPDAHAFISADHPFPDGLDGPCRRFDVAREDFLGDPGVVDAVARLVAADRPGTAVTRGAGR</sequence>
<dbReference type="AlphaFoldDB" id="A0A8J4EHZ5"/>
<organism evidence="2 3">
    <name type="scientific">Virgisporangium ochraceum</name>
    <dbReference type="NCBI Taxonomy" id="65505"/>
    <lineage>
        <taxon>Bacteria</taxon>
        <taxon>Bacillati</taxon>
        <taxon>Actinomycetota</taxon>
        <taxon>Actinomycetes</taxon>
        <taxon>Micromonosporales</taxon>
        <taxon>Micromonosporaceae</taxon>
        <taxon>Virgisporangium</taxon>
    </lineage>
</organism>
<accession>A0A8J4EHZ5</accession>
<proteinExistence type="predicted"/>
<dbReference type="Proteomes" id="UP000635606">
    <property type="component" value="Unassembled WGS sequence"/>
</dbReference>
<dbReference type="EMBL" id="BOPH01000105">
    <property type="protein sequence ID" value="GIJ72702.1"/>
    <property type="molecule type" value="Genomic_DNA"/>
</dbReference>
<evidence type="ECO:0000259" key="1">
    <source>
        <dbReference type="Pfam" id="PF00975"/>
    </source>
</evidence>
<dbReference type="Gene3D" id="3.40.50.1820">
    <property type="entry name" value="alpha/beta hydrolase"/>
    <property type="match status" value="1"/>
</dbReference>
<dbReference type="SUPFAM" id="SSF53474">
    <property type="entry name" value="alpha/beta-Hydrolases"/>
    <property type="match status" value="1"/>
</dbReference>
<evidence type="ECO:0000313" key="3">
    <source>
        <dbReference type="Proteomes" id="UP000635606"/>
    </source>
</evidence>
<keyword evidence="3" id="KW-1185">Reference proteome</keyword>
<comment type="caution">
    <text evidence="2">The sequence shown here is derived from an EMBL/GenBank/DDBJ whole genome shotgun (WGS) entry which is preliminary data.</text>
</comment>
<dbReference type="InterPro" id="IPR001031">
    <property type="entry name" value="Thioesterase"/>
</dbReference>
<reference evidence="2" key="1">
    <citation type="submission" date="2021-01" db="EMBL/GenBank/DDBJ databases">
        <title>Whole genome shotgun sequence of Virgisporangium ochraceum NBRC 16418.</title>
        <authorList>
            <person name="Komaki H."/>
            <person name="Tamura T."/>
        </authorList>
    </citation>
    <scope>NUCLEOTIDE SEQUENCE</scope>
    <source>
        <strain evidence="2">NBRC 16418</strain>
    </source>
</reference>
<dbReference type="InterPro" id="IPR029058">
    <property type="entry name" value="AB_hydrolase_fold"/>
</dbReference>